<reference evidence="6 7" key="1">
    <citation type="submission" date="2024-07" db="EMBL/GenBank/DDBJ databases">
        <title>Section-level genome sequencing and comparative genomics of Aspergillus sections Usti and Cavernicolus.</title>
        <authorList>
            <consortium name="Lawrence Berkeley National Laboratory"/>
            <person name="Nybo J.L."/>
            <person name="Vesth T.C."/>
            <person name="Theobald S."/>
            <person name="Frisvad J.C."/>
            <person name="Larsen T.O."/>
            <person name="Kjaerboelling I."/>
            <person name="Rothschild-Mancinelli K."/>
            <person name="Lyhne E.K."/>
            <person name="Kogle M.E."/>
            <person name="Barry K."/>
            <person name="Clum A."/>
            <person name="Na H."/>
            <person name="Ledsgaard L."/>
            <person name="Lin J."/>
            <person name="Lipzen A."/>
            <person name="Kuo A."/>
            <person name="Riley R."/>
            <person name="Mondo S."/>
            <person name="Labutti K."/>
            <person name="Haridas S."/>
            <person name="Pangalinan J."/>
            <person name="Salamov A.A."/>
            <person name="Simmons B.A."/>
            <person name="Magnuson J.K."/>
            <person name="Chen J."/>
            <person name="Drula E."/>
            <person name="Henrissat B."/>
            <person name="Wiebenga A."/>
            <person name="Lubbers R.J."/>
            <person name="Gomes A.C."/>
            <person name="Makela M.R."/>
            <person name="Stajich J."/>
            <person name="Grigoriev I.V."/>
            <person name="Mortensen U.H."/>
            <person name="De Vries R.P."/>
            <person name="Baker S.E."/>
            <person name="Andersen M.R."/>
        </authorList>
    </citation>
    <scope>NUCLEOTIDE SEQUENCE [LARGE SCALE GENOMIC DNA]</scope>
    <source>
        <strain evidence="6 7">CBS 123904</strain>
    </source>
</reference>
<keyword evidence="2 5" id="KW-0812">Transmembrane</keyword>
<comment type="caution">
    <text evidence="6">The sequence shown here is derived from an EMBL/GenBank/DDBJ whole genome shotgun (WGS) entry which is preliminary data.</text>
</comment>
<dbReference type="Proteomes" id="UP001610446">
    <property type="component" value="Unassembled WGS sequence"/>
</dbReference>
<name>A0ABR4KED0_9EURO</name>
<feature type="transmembrane region" description="Helical" evidence="5">
    <location>
        <begin position="20"/>
        <end position="38"/>
    </location>
</feature>
<feature type="transmembrane region" description="Helical" evidence="5">
    <location>
        <begin position="119"/>
        <end position="142"/>
    </location>
</feature>
<gene>
    <name evidence="6" type="ORF">BJY01DRAFT_245650</name>
</gene>
<keyword evidence="7" id="KW-1185">Reference proteome</keyword>
<dbReference type="PANTHER" id="PTHR31465">
    <property type="entry name" value="PROTEIN RTA1-RELATED"/>
    <property type="match status" value="1"/>
</dbReference>
<evidence type="ECO:0000256" key="4">
    <source>
        <dbReference type="ARBA" id="ARBA00023136"/>
    </source>
</evidence>
<feature type="transmembrane region" description="Helical" evidence="5">
    <location>
        <begin position="197"/>
        <end position="218"/>
    </location>
</feature>
<evidence type="ECO:0000256" key="5">
    <source>
        <dbReference type="SAM" id="Phobius"/>
    </source>
</evidence>
<organism evidence="6 7">
    <name type="scientific">Aspergillus pseudoustus</name>
    <dbReference type="NCBI Taxonomy" id="1810923"/>
    <lineage>
        <taxon>Eukaryota</taxon>
        <taxon>Fungi</taxon>
        <taxon>Dikarya</taxon>
        <taxon>Ascomycota</taxon>
        <taxon>Pezizomycotina</taxon>
        <taxon>Eurotiomycetes</taxon>
        <taxon>Eurotiomycetidae</taxon>
        <taxon>Eurotiales</taxon>
        <taxon>Aspergillaceae</taxon>
        <taxon>Aspergillus</taxon>
        <taxon>Aspergillus subgen. Nidulantes</taxon>
    </lineage>
</organism>
<keyword evidence="3 5" id="KW-1133">Transmembrane helix</keyword>
<dbReference type="PANTHER" id="PTHR31465:SF27">
    <property type="entry name" value="DOMAIN PROTEIN, PUTATIVE (AFU_ORTHOLOGUE AFUA_3G01030)-RELATED"/>
    <property type="match status" value="1"/>
</dbReference>
<feature type="transmembrane region" description="Helical" evidence="5">
    <location>
        <begin position="154"/>
        <end position="176"/>
    </location>
</feature>
<sequence length="275" mass="30953">MTELQSYGGYYLWNYVPSRAAAVIFILLFLGATAYHIAKIWKLKTYFCICFTIGGIFEVIGYCARGVAHDRTGQIMPYSIQSVFILLGPTLFAASVYMVLGRVIVAVHGERHCPIRVRWLTKLFVVGDVLSFVIQGGAAGMMVSSDMASMGNTLVIVGLFVQITMFGLFIVTAIVFQVRMRRRPTAESFDISLRWEYHIVTLHLVSLLIMVRSLFRVAEFVMGHDGYLLQHEWPLYVCDALLMWLVMVIFGIRYPGEIAGAVGRHERVKMSDMGA</sequence>
<dbReference type="EMBL" id="JBFXLU010000039">
    <property type="protein sequence ID" value="KAL2850184.1"/>
    <property type="molecule type" value="Genomic_DNA"/>
</dbReference>
<feature type="transmembrane region" description="Helical" evidence="5">
    <location>
        <begin position="80"/>
        <end position="107"/>
    </location>
</feature>
<evidence type="ECO:0000313" key="6">
    <source>
        <dbReference type="EMBL" id="KAL2850184.1"/>
    </source>
</evidence>
<feature type="transmembrane region" description="Helical" evidence="5">
    <location>
        <begin position="233"/>
        <end position="254"/>
    </location>
</feature>
<evidence type="ECO:0000256" key="2">
    <source>
        <dbReference type="ARBA" id="ARBA00022692"/>
    </source>
</evidence>
<evidence type="ECO:0000256" key="1">
    <source>
        <dbReference type="ARBA" id="ARBA00004141"/>
    </source>
</evidence>
<feature type="transmembrane region" description="Helical" evidence="5">
    <location>
        <begin position="45"/>
        <end position="68"/>
    </location>
</feature>
<comment type="subcellular location">
    <subcellularLocation>
        <location evidence="1">Membrane</location>
        <topology evidence="1">Multi-pass membrane protein</topology>
    </subcellularLocation>
</comment>
<proteinExistence type="predicted"/>
<dbReference type="InterPro" id="IPR007568">
    <property type="entry name" value="RTA1"/>
</dbReference>
<accession>A0ABR4KED0</accession>
<protein>
    <submittedName>
        <fullName evidence="6">RTA1 like protein</fullName>
    </submittedName>
</protein>
<evidence type="ECO:0000256" key="3">
    <source>
        <dbReference type="ARBA" id="ARBA00022989"/>
    </source>
</evidence>
<dbReference type="Pfam" id="PF04479">
    <property type="entry name" value="RTA1"/>
    <property type="match status" value="1"/>
</dbReference>
<evidence type="ECO:0000313" key="7">
    <source>
        <dbReference type="Proteomes" id="UP001610446"/>
    </source>
</evidence>
<keyword evidence="4 5" id="KW-0472">Membrane</keyword>